<keyword evidence="5" id="KW-1185">Reference proteome</keyword>
<dbReference type="PRINTS" id="PR01097">
    <property type="entry name" value="TRNSRECEPTRP"/>
</dbReference>
<keyword evidence="3" id="KW-0407">Ion channel</keyword>
<dbReference type="EMBL" id="JBJKFK010004495">
    <property type="protein sequence ID" value="KAL3308946.1"/>
    <property type="molecule type" value="Genomic_DNA"/>
</dbReference>
<dbReference type="GO" id="GO:0034220">
    <property type="term" value="P:monoatomic ion transmembrane transport"/>
    <property type="evidence" value="ECO:0007669"/>
    <property type="project" value="UniProtKB-KW"/>
</dbReference>
<accession>A0ABD2PT67</accession>
<comment type="caution">
    <text evidence="4">The sequence shown here is derived from an EMBL/GenBank/DDBJ whole genome shotgun (WGS) entry which is preliminary data.</text>
</comment>
<dbReference type="InterPro" id="IPR002153">
    <property type="entry name" value="TRPC_channel"/>
</dbReference>
<organism evidence="4 5">
    <name type="scientific">Cichlidogyrus casuarinus</name>
    <dbReference type="NCBI Taxonomy" id="1844966"/>
    <lineage>
        <taxon>Eukaryota</taxon>
        <taxon>Metazoa</taxon>
        <taxon>Spiralia</taxon>
        <taxon>Lophotrochozoa</taxon>
        <taxon>Platyhelminthes</taxon>
        <taxon>Monogenea</taxon>
        <taxon>Monopisthocotylea</taxon>
        <taxon>Dactylogyridea</taxon>
        <taxon>Ancyrocephalidae</taxon>
        <taxon>Cichlidogyrus</taxon>
    </lineage>
</organism>
<evidence type="ECO:0000256" key="1">
    <source>
        <dbReference type="ARBA" id="ARBA00022448"/>
    </source>
</evidence>
<dbReference type="PANTHER" id="PTHR10117:SF54">
    <property type="entry name" value="TRANSIENT RECEPTOR POTENTIAL-GAMMA PROTEIN"/>
    <property type="match status" value="1"/>
</dbReference>
<dbReference type="Proteomes" id="UP001626550">
    <property type="component" value="Unassembled WGS sequence"/>
</dbReference>
<sequence length="114" mass="13558">MFALQEDCDVEWKFARTKLWLNYIDNGSTLPVPFNILPTPHSVINAFHFIKRFLSNESLFISGNPRSTEFVKIRRDKVCQEKHIDFAETSYADIMQRLVRRYLFKMEREHDGDS</sequence>
<keyword evidence="2" id="KW-0406">Ion transport</keyword>
<protein>
    <submittedName>
        <fullName evidence="4">Short transient receptor putative channel 7</fullName>
    </submittedName>
</protein>
<proteinExistence type="predicted"/>
<keyword evidence="4" id="KW-0675">Receptor</keyword>
<evidence type="ECO:0000313" key="5">
    <source>
        <dbReference type="Proteomes" id="UP001626550"/>
    </source>
</evidence>
<dbReference type="PANTHER" id="PTHR10117">
    <property type="entry name" value="TRANSIENT RECEPTOR POTENTIAL CHANNEL"/>
    <property type="match status" value="1"/>
</dbReference>
<dbReference type="AlphaFoldDB" id="A0ABD2PT67"/>
<evidence type="ECO:0000313" key="4">
    <source>
        <dbReference type="EMBL" id="KAL3308946.1"/>
    </source>
</evidence>
<gene>
    <name evidence="4" type="primary">TRPC7_4</name>
    <name evidence="4" type="ORF">Ciccas_012516</name>
</gene>
<name>A0ABD2PT67_9PLAT</name>
<reference evidence="4 5" key="1">
    <citation type="submission" date="2024-11" db="EMBL/GenBank/DDBJ databases">
        <title>Adaptive evolution of stress response genes in parasites aligns with host niche diversity.</title>
        <authorList>
            <person name="Hahn C."/>
            <person name="Resl P."/>
        </authorList>
    </citation>
    <scope>NUCLEOTIDE SEQUENCE [LARGE SCALE GENOMIC DNA]</scope>
    <source>
        <strain evidence="4">EGGRZ-B1_66</strain>
        <tissue evidence="4">Body</tissue>
    </source>
</reference>
<evidence type="ECO:0000256" key="2">
    <source>
        <dbReference type="ARBA" id="ARBA00023065"/>
    </source>
</evidence>
<evidence type="ECO:0000256" key="3">
    <source>
        <dbReference type="ARBA" id="ARBA00023303"/>
    </source>
</evidence>
<keyword evidence="1" id="KW-0813">Transport</keyword>